<proteinExistence type="inferred from homology"/>
<comment type="caution">
    <text evidence="14">The sequence shown here is derived from an EMBL/GenBank/DDBJ whole genome shotgun (WGS) entry which is preliminary data.</text>
</comment>
<dbReference type="AlphaFoldDB" id="A0AB35YSI3"/>
<dbReference type="PROSITE" id="PS00756">
    <property type="entry name" value="SECY_2"/>
    <property type="match status" value="1"/>
</dbReference>
<dbReference type="InterPro" id="IPR026593">
    <property type="entry name" value="SecY"/>
</dbReference>
<evidence type="ECO:0000256" key="13">
    <source>
        <dbReference type="RuleBase" id="RU004349"/>
    </source>
</evidence>
<accession>A0AB35YSI3</accession>
<comment type="subunit">
    <text evidence="10">Component of the Sec protein translocase complex. Heterotrimer consisting of SecY, SecE and SecG subunits. The heterotrimers can form oligomers, although 1 heterotrimer is thought to be able to translocate proteins. Interacts with the ribosome. Interacts with SecDF, and other proteins may be involved. Interacts with SecA.</text>
</comment>
<evidence type="ECO:0000256" key="1">
    <source>
        <dbReference type="ARBA" id="ARBA00004141"/>
    </source>
</evidence>
<reference evidence="14 17" key="1">
    <citation type="submission" date="2024-01" db="EMBL/GenBank/DDBJ databases">
        <title>Aequorivita flavus sp. nov., isolated from deep-sea sediment.</title>
        <authorList>
            <person name="Chen X."/>
        </authorList>
    </citation>
    <scope>NUCLEOTIDE SEQUENCE</scope>
    <source>
        <strain evidence="14">MCCC 1A16923</strain>
        <strain evidence="15 17">MCCC 1A16935</strain>
    </source>
</reference>
<dbReference type="Pfam" id="PF00344">
    <property type="entry name" value="SecY"/>
    <property type="match status" value="1"/>
</dbReference>
<feature type="transmembrane region" description="Helical" evidence="10">
    <location>
        <begin position="313"/>
        <end position="332"/>
    </location>
</feature>
<dbReference type="EMBL" id="JBANCF010000014">
    <property type="protein sequence ID" value="MEM0574534.1"/>
    <property type="molecule type" value="Genomic_DNA"/>
</dbReference>
<feature type="transmembrane region" description="Helical" evidence="10">
    <location>
        <begin position="401"/>
        <end position="421"/>
    </location>
</feature>
<evidence type="ECO:0000256" key="4">
    <source>
        <dbReference type="ARBA" id="ARBA00022692"/>
    </source>
</evidence>
<name>A0AB35YSI3_9FLAO</name>
<dbReference type="FunFam" id="1.10.3370.10:FF:000001">
    <property type="entry name" value="Preprotein translocase subunit SecY"/>
    <property type="match status" value="1"/>
</dbReference>
<dbReference type="PIRSF" id="PIRSF004557">
    <property type="entry name" value="SecY"/>
    <property type="match status" value="1"/>
</dbReference>
<dbReference type="PRINTS" id="PR00303">
    <property type="entry name" value="SECYTRNLCASE"/>
</dbReference>
<keyword evidence="10" id="KW-1003">Cell membrane</keyword>
<keyword evidence="7 10" id="KW-0811">Translocation</keyword>
<evidence type="ECO:0000256" key="7">
    <source>
        <dbReference type="ARBA" id="ARBA00023010"/>
    </source>
</evidence>
<dbReference type="InterPro" id="IPR030659">
    <property type="entry name" value="SecY_CS"/>
</dbReference>
<evidence type="ECO:0000256" key="9">
    <source>
        <dbReference type="ARBA" id="ARBA00039733"/>
    </source>
</evidence>
<keyword evidence="5 10" id="KW-0653">Protein transport</keyword>
<sequence length="447" mass="48829">MKFIETLKNVWKIEELRNRILLTLGMLLVYRFGAQVVLPGIDADMLAQFAGKFDGGGIGSLLNAFTGGAFANASVFALGIMPYISASIVVQLMQIAVPYLQKLQKEGESGRKKINQITRWLTIGICLVQAPSYLAGLPAMGVPAEAFVMGQSLMFYVSSVIILVTGTIFAMWLGEKITDKGIGNGISILIMVGIIANLPQSFAQEFVSRVMESNGGLIMILIELVIWFVIILLSIMLVMAVRKIPVQYARRTATGGFEKNIFGARQFIPLKLNASGVMPIIFAQAIMFVPSAVASLNDSDLSQSIQATFSDIFGFWYNLVFAILIIIFTYFYTAITVPTNKMADDLKRSGGFIPGIKPGSQTAEYLDRIMSQITLPGSIFLALIAIFPAFVVKLMGIQQGWALFYGGTSLLIMVGVAIDTMQQVNSYLLNRHYDGLMKSGKNRKAVA</sequence>
<dbReference type="HAMAP" id="MF_01465">
    <property type="entry name" value="SecY"/>
    <property type="match status" value="1"/>
</dbReference>
<gene>
    <name evidence="10 14" type="primary">secY</name>
    <name evidence="15" type="ORF">VZD24_13495</name>
    <name evidence="14" type="ORF">VZD85_08015</name>
</gene>
<dbReference type="EMBL" id="JAZBJM010000004">
    <property type="protein sequence ID" value="MEM0518291.1"/>
    <property type="molecule type" value="Genomic_DNA"/>
</dbReference>
<evidence type="ECO:0000256" key="11">
    <source>
        <dbReference type="RuleBase" id="RU000537"/>
    </source>
</evidence>
<evidence type="ECO:0000256" key="5">
    <source>
        <dbReference type="ARBA" id="ARBA00022927"/>
    </source>
</evidence>
<evidence type="ECO:0000256" key="12">
    <source>
        <dbReference type="RuleBase" id="RU003484"/>
    </source>
</evidence>
<keyword evidence="4 10" id="KW-0812">Transmembrane</keyword>
<dbReference type="Gene3D" id="1.10.3370.10">
    <property type="entry name" value="SecY subunit domain"/>
    <property type="match status" value="1"/>
</dbReference>
<evidence type="ECO:0000313" key="16">
    <source>
        <dbReference type="Proteomes" id="UP001388259"/>
    </source>
</evidence>
<dbReference type="RefSeq" id="WP_279448865.1">
    <property type="nucleotide sequence ID" value="NZ_JAZBJM010000004.1"/>
</dbReference>
<protein>
    <recommendedName>
        <fullName evidence="9 10">Protein translocase subunit SecY</fullName>
    </recommendedName>
</protein>
<evidence type="ECO:0000313" key="15">
    <source>
        <dbReference type="EMBL" id="MEM0574534.1"/>
    </source>
</evidence>
<dbReference type="GO" id="GO:0005886">
    <property type="term" value="C:plasma membrane"/>
    <property type="evidence" value="ECO:0007669"/>
    <property type="project" value="UniProtKB-SubCell"/>
</dbReference>
<keyword evidence="3 10" id="KW-0813">Transport</keyword>
<evidence type="ECO:0000256" key="2">
    <source>
        <dbReference type="ARBA" id="ARBA00005751"/>
    </source>
</evidence>
<dbReference type="NCBIfam" id="TIGR00967">
    <property type="entry name" value="3a0501s007"/>
    <property type="match status" value="1"/>
</dbReference>
<comment type="caution">
    <text evidence="10">Lacks conserved residue(s) required for the propagation of feature annotation.</text>
</comment>
<comment type="subcellular location">
    <subcellularLocation>
        <location evidence="10">Cell membrane</location>
        <topology evidence="10">Multi-pass membrane protein</topology>
    </subcellularLocation>
    <subcellularLocation>
        <location evidence="1 12">Membrane</location>
        <topology evidence="1 12">Multi-pass membrane protein</topology>
    </subcellularLocation>
</comment>
<dbReference type="InterPro" id="IPR023201">
    <property type="entry name" value="SecY_dom_sf"/>
</dbReference>
<keyword evidence="17" id="KW-1185">Reference proteome</keyword>
<dbReference type="Proteomes" id="UP001388259">
    <property type="component" value="Unassembled WGS sequence"/>
</dbReference>
<comment type="similarity">
    <text evidence="2 10 13">Belongs to the SecY/SEC61-alpha family.</text>
</comment>
<dbReference type="Proteomes" id="UP001390963">
    <property type="component" value="Unassembled WGS sequence"/>
</dbReference>
<dbReference type="InterPro" id="IPR002208">
    <property type="entry name" value="SecY/SEC61-alpha"/>
</dbReference>
<organism evidence="14 16">
    <name type="scientific">Aequorivita flava</name>
    <dbReference type="NCBI Taxonomy" id="3114371"/>
    <lineage>
        <taxon>Bacteria</taxon>
        <taxon>Pseudomonadati</taxon>
        <taxon>Bacteroidota</taxon>
        <taxon>Flavobacteriia</taxon>
        <taxon>Flavobacteriales</taxon>
        <taxon>Flavobacteriaceae</taxon>
        <taxon>Aequorivita</taxon>
    </lineage>
</organism>
<feature type="transmembrane region" description="Helical" evidence="10">
    <location>
        <begin position="218"/>
        <end position="241"/>
    </location>
</feature>
<feature type="transmembrane region" description="Helical" evidence="10">
    <location>
        <begin position="20"/>
        <end position="38"/>
    </location>
</feature>
<dbReference type="PANTHER" id="PTHR10906">
    <property type="entry name" value="SECY/SEC61-ALPHA FAMILY MEMBER"/>
    <property type="match status" value="1"/>
</dbReference>
<feature type="transmembrane region" description="Helical" evidence="10">
    <location>
        <begin position="120"/>
        <end position="141"/>
    </location>
</feature>
<evidence type="ECO:0000256" key="10">
    <source>
        <dbReference type="HAMAP-Rule" id="MF_01465"/>
    </source>
</evidence>
<feature type="transmembrane region" description="Helical" evidence="10">
    <location>
        <begin position="272"/>
        <end position="293"/>
    </location>
</feature>
<comment type="function">
    <text evidence="10 11">The central subunit of the protein translocation channel SecYEG. Consists of two halves formed by TMs 1-5 and 6-10. These two domains form a lateral gate at the front which open onto the bilayer between TMs 2 and 7, and are clamped together by SecE at the back. The channel is closed by both a pore ring composed of hydrophobic SecY resides and a short helix (helix 2A) on the extracellular side of the membrane which forms a plug. The plug probably moves laterally to allow the channel to open. The ring and the pore may move independently.</text>
</comment>
<dbReference type="SUPFAM" id="SSF103491">
    <property type="entry name" value="Preprotein translocase SecY subunit"/>
    <property type="match status" value="1"/>
</dbReference>
<dbReference type="GO" id="GO:0043952">
    <property type="term" value="P:protein transport by the Sec complex"/>
    <property type="evidence" value="ECO:0007669"/>
    <property type="project" value="UniProtKB-UniRule"/>
</dbReference>
<evidence type="ECO:0000256" key="3">
    <source>
        <dbReference type="ARBA" id="ARBA00022448"/>
    </source>
</evidence>
<evidence type="ECO:0000313" key="14">
    <source>
        <dbReference type="EMBL" id="MEM0518291.1"/>
    </source>
</evidence>
<keyword evidence="6 10" id="KW-1133">Transmembrane helix</keyword>
<evidence type="ECO:0000256" key="6">
    <source>
        <dbReference type="ARBA" id="ARBA00022989"/>
    </source>
</evidence>
<dbReference type="PROSITE" id="PS00755">
    <property type="entry name" value="SECY_1"/>
    <property type="match status" value="1"/>
</dbReference>
<dbReference type="GO" id="GO:0065002">
    <property type="term" value="P:intracellular protein transmembrane transport"/>
    <property type="evidence" value="ECO:0007669"/>
    <property type="project" value="UniProtKB-UniRule"/>
</dbReference>
<evidence type="ECO:0000313" key="17">
    <source>
        <dbReference type="Proteomes" id="UP001390963"/>
    </source>
</evidence>
<evidence type="ECO:0000256" key="8">
    <source>
        <dbReference type="ARBA" id="ARBA00023136"/>
    </source>
</evidence>
<feature type="transmembrane region" description="Helical" evidence="10">
    <location>
        <begin position="181"/>
        <end position="198"/>
    </location>
</feature>
<feature type="transmembrane region" description="Helical" evidence="10">
    <location>
        <begin position="373"/>
        <end position="395"/>
    </location>
</feature>
<dbReference type="GO" id="GO:0006605">
    <property type="term" value="P:protein targeting"/>
    <property type="evidence" value="ECO:0007669"/>
    <property type="project" value="UniProtKB-UniRule"/>
</dbReference>
<feature type="transmembrane region" description="Helical" evidence="10">
    <location>
        <begin position="153"/>
        <end position="174"/>
    </location>
</feature>
<keyword evidence="8 10" id="KW-0472">Membrane</keyword>